<dbReference type="STRING" id="563176.SAMN04488090_1168"/>
<keyword evidence="3" id="KW-1185">Reference proteome</keyword>
<proteinExistence type="predicted"/>
<dbReference type="Proteomes" id="UP000198901">
    <property type="component" value="Unassembled WGS sequence"/>
</dbReference>
<feature type="domain" description="Phage tail collar" evidence="1">
    <location>
        <begin position="6"/>
        <end position="62"/>
    </location>
</feature>
<evidence type="ECO:0000313" key="3">
    <source>
        <dbReference type="Proteomes" id="UP000198901"/>
    </source>
</evidence>
<organism evidence="2 3">
    <name type="scientific">Siphonobacter aquaeclarae</name>
    <dbReference type="NCBI Taxonomy" id="563176"/>
    <lineage>
        <taxon>Bacteria</taxon>
        <taxon>Pseudomonadati</taxon>
        <taxon>Bacteroidota</taxon>
        <taxon>Cytophagia</taxon>
        <taxon>Cytophagales</taxon>
        <taxon>Cytophagaceae</taxon>
        <taxon>Siphonobacter</taxon>
    </lineage>
</organism>
<dbReference type="InterPro" id="IPR037053">
    <property type="entry name" value="Phage_tail_collar_dom_sf"/>
</dbReference>
<dbReference type="AlphaFoldDB" id="A0A1G9KXT3"/>
<accession>A0A1G9KXT3</accession>
<dbReference type="InterPro" id="IPR011083">
    <property type="entry name" value="Phage_tail_collar_dom"/>
</dbReference>
<dbReference type="Gene3D" id="3.90.1340.10">
    <property type="entry name" value="Phage tail collar domain"/>
    <property type="match status" value="1"/>
</dbReference>
<dbReference type="EMBL" id="FNGS01000002">
    <property type="protein sequence ID" value="SDL54313.1"/>
    <property type="molecule type" value="Genomic_DNA"/>
</dbReference>
<evidence type="ECO:0000313" key="2">
    <source>
        <dbReference type="EMBL" id="SDL54313.1"/>
    </source>
</evidence>
<dbReference type="SUPFAM" id="SSF88874">
    <property type="entry name" value="Receptor-binding domain of short tail fibre protein gp12"/>
    <property type="match status" value="1"/>
</dbReference>
<evidence type="ECO:0000259" key="1">
    <source>
        <dbReference type="Pfam" id="PF07484"/>
    </source>
</evidence>
<protein>
    <submittedName>
        <fullName evidence="2">Microcystin-dependent protein</fullName>
    </submittedName>
</protein>
<reference evidence="2 3" key="1">
    <citation type="submission" date="2016-10" db="EMBL/GenBank/DDBJ databases">
        <authorList>
            <person name="de Groot N.N."/>
        </authorList>
    </citation>
    <scope>NUCLEOTIDE SEQUENCE [LARGE SCALE GENOMIC DNA]</scope>
    <source>
        <strain evidence="2 3">DSM 21668</strain>
    </source>
</reference>
<dbReference type="RefSeq" id="WP_093198971.1">
    <property type="nucleotide sequence ID" value="NZ_FNGS01000002.1"/>
</dbReference>
<gene>
    <name evidence="2" type="ORF">SAMN04488090_1168</name>
</gene>
<dbReference type="Pfam" id="PF07484">
    <property type="entry name" value="Collar"/>
    <property type="match status" value="1"/>
</dbReference>
<name>A0A1G9KXT3_9BACT</name>
<dbReference type="OrthoDB" id="9810174at2"/>
<sequence>MDNYLGEIKLFAGNFPPLGWAFCNGALLSIAEYDALYNLIGTTYGGDGIQTFGLPNLQGRIPIGWGSGPGLPTVVIGESAGTEEITLTTNQMPNHTHVAQVQAKGSLGVGTTATSNAPEGFAPADDSGSNMYANAAPNGAMGPDAVASTSPTVSVMPVGGSQPHDNMQPYLVISYIIALYGIYPSPS</sequence>